<protein>
    <submittedName>
        <fullName evidence="5">Aldehyde dehydrogenase</fullName>
    </submittedName>
</protein>
<dbReference type="InterPro" id="IPR016162">
    <property type="entry name" value="Ald_DH_N"/>
</dbReference>
<reference evidence="5 6" key="1">
    <citation type="submission" date="2020-08" db="EMBL/GenBank/DDBJ databases">
        <title>Genome public.</title>
        <authorList>
            <person name="Liu C."/>
            <person name="Sun Q."/>
        </authorList>
    </citation>
    <scope>NUCLEOTIDE SEQUENCE [LARGE SCALE GENOMIC DNA]</scope>
    <source>
        <strain evidence="5 6">New-38</strain>
    </source>
</reference>
<comment type="similarity">
    <text evidence="3">Belongs to the aldehyde dehydrogenase family.</text>
</comment>
<keyword evidence="6" id="KW-1185">Reference proteome</keyword>
<name>A0ABR7HTC7_9FIRM</name>
<organism evidence="5 6">
    <name type="scientific">Pseudoflavonifractor hominis</name>
    <dbReference type="NCBI Taxonomy" id="2763059"/>
    <lineage>
        <taxon>Bacteria</taxon>
        <taxon>Bacillati</taxon>
        <taxon>Bacillota</taxon>
        <taxon>Clostridia</taxon>
        <taxon>Eubacteriales</taxon>
        <taxon>Oscillospiraceae</taxon>
        <taxon>Pseudoflavonifractor</taxon>
    </lineage>
</organism>
<evidence type="ECO:0000256" key="2">
    <source>
        <dbReference type="PROSITE-ProRule" id="PRU10007"/>
    </source>
</evidence>
<dbReference type="EMBL" id="JACOPR010000003">
    <property type="protein sequence ID" value="MBC5730711.1"/>
    <property type="molecule type" value="Genomic_DNA"/>
</dbReference>
<dbReference type="InterPro" id="IPR016161">
    <property type="entry name" value="Ald_DH/histidinol_DH"/>
</dbReference>
<sequence>MQVRTYRNLVDGVWQEAAGGQTMEIFCPCDGELVSRVPASEQVDVDRAVAAARRAFEEENWAFNPRLRSQCLRAWGAAMRANLEELATRLALETGKPINEARFELNSSIGYVEYYAAAARTLYGTSTAVEPGLLSVLAREPVGVVAVITPWNYPVTLLMRDMAPALAAGCTCVLKPAAQTTGCTLAVLELLDQIPAFPKGVVNAVSGRGGTAGQALAEHPEVDMISLTGGLETGQAIMRTAADTMKKVSLELGGKSPNIIFADADLDKALPFALKAIFTNAGQLCTVGSRLVLEESLVDTFLPRLKEEAEKLRPGYCMEESTTLGPVISQTQLDTILEYMEEGKACSQLITGGYRLTEGGLDKGFYLAPTIFLNPPMDARVVQEEIFGPVLVVQTFKTKEEALAIANGTAYGLASAVWSRDIDKAMWVARRLRAGSAWVNCYNKLLPECETGGYKQSGMDRAGGAEGMLKYTEVKHLCVDFGI</sequence>
<dbReference type="InterPro" id="IPR015590">
    <property type="entry name" value="Aldehyde_DH_dom"/>
</dbReference>
<dbReference type="InterPro" id="IPR029510">
    <property type="entry name" value="Ald_DH_CS_GLU"/>
</dbReference>
<dbReference type="Gene3D" id="3.40.309.10">
    <property type="entry name" value="Aldehyde Dehydrogenase, Chain A, domain 2"/>
    <property type="match status" value="1"/>
</dbReference>
<evidence type="ECO:0000256" key="3">
    <source>
        <dbReference type="RuleBase" id="RU003345"/>
    </source>
</evidence>
<evidence type="ECO:0000256" key="1">
    <source>
        <dbReference type="ARBA" id="ARBA00023002"/>
    </source>
</evidence>
<dbReference type="Proteomes" id="UP000660021">
    <property type="component" value="Unassembled WGS sequence"/>
</dbReference>
<dbReference type="Gene3D" id="3.40.605.10">
    <property type="entry name" value="Aldehyde Dehydrogenase, Chain A, domain 1"/>
    <property type="match status" value="1"/>
</dbReference>
<dbReference type="InterPro" id="IPR016163">
    <property type="entry name" value="Ald_DH_C"/>
</dbReference>
<dbReference type="PANTHER" id="PTHR11699">
    <property type="entry name" value="ALDEHYDE DEHYDROGENASE-RELATED"/>
    <property type="match status" value="1"/>
</dbReference>
<dbReference type="SUPFAM" id="SSF53720">
    <property type="entry name" value="ALDH-like"/>
    <property type="match status" value="1"/>
</dbReference>
<proteinExistence type="inferred from homology"/>
<dbReference type="RefSeq" id="WP_186963556.1">
    <property type="nucleotide sequence ID" value="NZ_JACOPR010000003.1"/>
</dbReference>
<keyword evidence="1 3" id="KW-0560">Oxidoreductase</keyword>
<accession>A0ABR7HTC7</accession>
<evidence type="ECO:0000313" key="5">
    <source>
        <dbReference type="EMBL" id="MBC5730711.1"/>
    </source>
</evidence>
<dbReference type="PROSITE" id="PS00687">
    <property type="entry name" value="ALDEHYDE_DEHYDR_GLU"/>
    <property type="match status" value="1"/>
</dbReference>
<evidence type="ECO:0000259" key="4">
    <source>
        <dbReference type="Pfam" id="PF00171"/>
    </source>
</evidence>
<evidence type="ECO:0000313" key="6">
    <source>
        <dbReference type="Proteomes" id="UP000660021"/>
    </source>
</evidence>
<comment type="caution">
    <text evidence="5">The sequence shown here is derived from an EMBL/GenBank/DDBJ whole genome shotgun (WGS) entry which is preliminary data.</text>
</comment>
<gene>
    <name evidence="5" type="ORF">H8S34_07665</name>
</gene>
<feature type="domain" description="Aldehyde dehydrogenase" evidence="4">
    <location>
        <begin position="14"/>
        <end position="476"/>
    </location>
</feature>
<feature type="active site" evidence="2">
    <location>
        <position position="251"/>
    </location>
</feature>
<dbReference type="Pfam" id="PF00171">
    <property type="entry name" value="Aldedh"/>
    <property type="match status" value="1"/>
</dbReference>